<accession>A0A2P2PPA1</accession>
<keyword evidence="1" id="KW-0472">Membrane</keyword>
<dbReference type="AlphaFoldDB" id="A0A2P2PPA1"/>
<name>A0A2P2PPA1_RHIMU</name>
<evidence type="ECO:0000313" key="2">
    <source>
        <dbReference type="EMBL" id="MBX56568.1"/>
    </source>
</evidence>
<sequence length="52" mass="5990">MNKTSIGLAQIYLKHKHHIFLSACLSIRCSSTLSLAAYHMYFSKRGNLKYSR</sequence>
<evidence type="ECO:0000256" key="1">
    <source>
        <dbReference type="SAM" id="Phobius"/>
    </source>
</evidence>
<keyword evidence="1" id="KW-0812">Transmembrane</keyword>
<proteinExistence type="predicted"/>
<feature type="transmembrane region" description="Helical" evidence="1">
    <location>
        <begin position="20"/>
        <end position="42"/>
    </location>
</feature>
<protein>
    <submittedName>
        <fullName evidence="2">Uncharacterized protein</fullName>
    </submittedName>
</protein>
<dbReference type="EMBL" id="GGEC01076084">
    <property type="protein sequence ID" value="MBX56568.1"/>
    <property type="molecule type" value="Transcribed_RNA"/>
</dbReference>
<keyword evidence="1" id="KW-1133">Transmembrane helix</keyword>
<organism evidence="2">
    <name type="scientific">Rhizophora mucronata</name>
    <name type="common">Asiatic mangrove</name>
    <dbReference type="NCBI Taxonomy" id="61149"/>
    <lineage>
        <taxon>Eukaryota</taxon>
        <taxon>Viridiplantae</taxon>
        <taxon>Streptophyta</taxon>
        <taxon>Embryophyta</taxon>
        <taxon>Tracheophyta</taxon>
        <taxon>Spermatophyta</taxon>
        <taxon>Magnoliopsida</taxon>
        <taxon>eudicotyledons</taxon>
        <taxon>Gunneridae</taxon>
        <taxon>Pentapetalae</taxon>
        <taxon>rosids</taxon>
        <taxon>fabids</taxon>
        <taxon>Malpighiales</taxon>
        <taxon>Rhizophoraceae</taxon>
        <taxon>Rhizophora</taxon>
    </lineage>
</organism>
<reference evidence="2" key="1">
    <citation type="submission" date="2018-02" db="EMBL/GenBank/DDBJ databases">
        <title>Rhizophora mucronata_Transcriptome.</title>
        <authorList>
            <person name="Meera S.P."/>
            <person name="Sreeshan A."/>
            <person name="Augustine A."/>
        </authorList>
    </citation>
    <scope>NUCLEOTIDE SEQUENCE</scope>
    <source>
        <tissue evidence="2">Leaf</tissue>
    </source>
</reference>